<dbReference type="EMBL" id="PIEU01000124">
    <property type="protein sequence ID" value="PZL70152.1"/>
    <property type="molecule type" value="Genomic_DNA"/>
</dbReference>
<evidence type="ECO:0000313" key="1">
    <source>
        <dbReference type="EMBL" id="PZL70152.1"/>
    </source>
</evidence>
<proteinExistence type="predicted"/>
<dbReference type="RefSeq" id="WP_111248894.1">
    <property type="nucleotide sequence ID" value="NZ_PIEU01000124.1"/>
</dbReference>
<accession>A0A2W4BB99</accession>
<dbReference type="Proteomes" id="UP000249828">
    <property type="component" value="Unassembled WGS sequence"/>
</dbReference>
<gene>
    <name evidence="1" type="ORF">CI088_16015</name>
</gene>
<organism evidence="1 2">
    <name type="scientific">Enterococcus plantarum</name>
    <dbReference type="NCBI Taxonomy" id="1077675"/>
    <lineage>
        <taxon>Bacteria</taxon>
        <taxon>Bacillati</taxon>
        <taxon>Bacillota</taxon>
        <taxon>Bacilli</taxon>
        <taxon>Lactobacillales</taxon>
        <taxon>Enterococcaceae</taxon>
        <taxon>Enterococcus</taxon>
    </lineage>
</organism>
<dbReference type="AlphaFoldDB" id="A0A2W4BB99"/>
<name>A0A2W4BB99_9ENTE</name>
<keyword evidence="2" id="KW-1185">Reference proteome</keyword>
<sequence>MTPKEAEAHDYYYTTPPEEFYQEYGDEIDDTANWNIDDFGNVVYESDWVFVMYFKHMDIEKKLVGSQEGFMTALDEYDPSNLIAEKLEIISGKEWLNKQ</sequence>
<comment type="caution">
    <text evidence="1">The sequence shown here is derived from an EMBL/GenBank/DDBJ whole genome shotgun (WGS) entry which is preliminary data.</text>
</comment>
<reference evidence="1 2" key="1">
    <citation type="submission" date="2017-11" db="EMBL/GenBank/DDBJ databases">
        <title>Draft genome sequence of Enterococcus plantarum TRW2 strain isolated from lettuce.</title>
        <authorList>
            <person name="Kim E.B."/>
            <person name="Marco M.L."/>
            <person name="Williams T.R."/>
            <person name="You I.H."/>
        </authorList>
    </citation>
    <scope>NUCLEOTIDE SEQUENCE [LARGE SCALE GENOMIC DNA]</scope>
    <source>
        <strain evidence="1 2">TRW2</strain>
    </source>
</reference>
<protein>
    <submittedName>
        <fullName evidence="1">Uncharacterized protein</fullName>
    </submittedName>
</protein>
<evidence type="ECO:0000313" key="2">
    <source>
        <dbReference type="Proteomes" id="UP000249828"/>
    </source>
</evidence>